<sequence length="225" mass="25162">MKIVFNGAAWLCALVIALVQWLVLLALRLVPIVVGLPVVALAVCWPVPGVSLSDGRPIFNVPRWAWLFGNDFDGLDGDKRNWWSENCDALVLFGLLPLLRRLRIAVPPLSVTGWLARWWWAAVRNPVNNMRLLPLFSCPVGECLIECLGRSLVEDKPGAGGFQFVTARRLTGWARWYGLYYVKELTATRALVIRLGFKIRPDHAGNAAEAAKGMTFKLNPWKDIS</sequence>
<reference evidence="1 2" key="1">
    <citation type="submission" date="2015-12" db="EMBL/GenBank/DDBJ databases">
        <title>Phylogenomics in the description of a new species in the Pseudomonas syringae group.</title>
        <authorList>
            <person name="Busquets A."/>
            <person name="Gomila M."/>
            <person name="Beiki F."/>
            <person name="Rahimian H."/>
            <person name="Mulet M."/>
            <person name="Sanchez D."/>
            <person name="Garcia-Valdes E."/>
            <person name="Lalucat J."/>
        </authorList>
    </citation>
    <scope>NUCLEOTIDE SEQUENCE [LARGE SCALE GENOMIC DNA]</scope>
    <source>
        <strain evidence="1 2">S25</strain>
    </source>
</reference>
<organism evidence="1 2">
    <name type="scientific">Pseudomonas maioricensis</name>
    <dbReference type="NCBI Taxonomy" id="1766623"/>
    <lineage>
        <taxon>Bacteria</taxon>
        <taxon>Pseudomonadati</taxon>
        <taxon>Pseudomonadota</taxon>
        <taxon>Gammaproteobacteria</taxon>
        <taxon>Pseudomonadales</taxon>
        <taxon>Pseudomonadaceae</taxon>
        <taxon>Pseudomonas</taxon>
    </lineage>
</organism>
<accession>A0ABS9ZPR9</accession>
<gene>
    <name evidence="1" type="ORF">AUC61_23855</name>
</gene>
<evidence type="ECO:0000313" key="1">
    <source>
        <dbReference type="EMBL" id="MCI8212570.1"/>
    </source>
</evidence>
<dbReference type="RefSeq" id="WP_243248672.1">
    <property type="nucleotide sequence ID" value="NZ_LOHG01000024.1"/>
</dbReference>
<comment type="caution">
    <text evidence="1">The sequence shown here is derived from an EMBL/GenBank/DDBJ whole genome shotgun (WGS) entry which is preliminary data.</text>
</comment>
<evidence type="ECO:0000313" key="2">
    <source>
        <dbReference type="Proteomes" id="UP001320513"/>
    </source>
</evidence>
<name>A0ABS9ZPR9_9PSED</name>
<proteinExistence type="predicted"/>
<dbReference type="Proteomes" id="UP001320513">
    <property type="component" value="Unassembled WGS sequence"/>
</dbReference>
<dbReference type="InterPro" id="IPR055762">
    <property type="entry name" value="DUF7338"/>
</dbReference>
<protein>
    <submittedName>
        <fullName evidence="1">Uncharacterized protein</fullName>
    </submittedName>
</protein>
<dbReference type="EMBL" id="LOHG01000024">
    <property type="protein sequence ID" value="MCI8212570.1"/>
    <property type="molecule type" value="Genomic_DNA"/>
</dbReference>
<dbReference type="Pfam" id="PF24027">
    <property type="entry name" value="DUF7338"/>
    <property type="match status" value="1"/>
</dbReference>
<keyword evidence="2" id="KW-1185">Reference proteome</keyword>